<evidence type="ECO:0000256" key="1">
    <source>
        <dbReference type="SAM" id="MobiDB-lite"/>
    </source>
</evidence>
<feature type="region of interest" description="Disordered" evidence="1">
    <location>
        <begin position="243"/>
        <end position="278"/>
    </location>
</feature>
<gene>
    <name evidence="3" type="ORF">AK830_g4681</name>
</gene>
<keyword evidence="2" id="KW-0812">Transmembrane</keyword>
<accession>A0A0P7B7I5</accession>
<dbReference type="OrthoDB" id="5223630at2759"/>
<feature type="transmembrane region" description="Helical" evidence="2">
    <location>
        <begin position="72"/>
        <end position="91"/>
    </location>
</feature>
<dbReference type="AlphaFoldDB" id="A0A0P7B7I5"/>
<evidence type="ECO:0000313" key="3">
    <source>
        <dbReference type="EMBL" id="KPM41798.1"/>
    </source>
</evidence>
<protein>
    <submittedName>
        <fullName evidence="3">Uncharacterized protein</fullName>
    </submittedName>
</protein>
<evidence type="ECO:0000313" key="4">
    <source>
        <dbReference type="Proteomes" id="UP000050424"/>
    </source>
</evidence>
<keyword evidence="2" id="KW-0472">Membrane</keyword>
<dbReference type="Proteomes" id="UP000050424">
    <property type="component" value="Unassembled WGS sequence"/>
</dbReference>
<proteinExistence type="predicted"/>
<keyword evidence="2" id="KW-1133">Transmembrane helix</keyword>
<sequence length="278" mass="31572">MDSWRGQNYYTTNTTKWIQLMNSSTAEWRIGYFPANVVAIPGRLNDTYNFPSNTTVIQHASKTTNKKVPPESVVFIVVSLIVVLCMIWWTSANRAEIFSPRKPQAWKSTEPAAAIIPAAFVQAVDFDHQLQNFYYNGDKSLPEAREKDPRADVITTEDIEHAGALFRKMYGLDMSLWATQNSRQVTPAQRNVMKHQSDAILAEVRQLVGAWKANMDSPHTAPATEAELRQMNEIQDQLNSIAEERYPDKTPLYANSEAGYTGSERRRRARESRSSLAR</sequence>
<organism evidence="3 4">
    <name type="scientific">Neonectria ditissima</name>
    <dbReference type="NCBI Taxonomy" id="78410"/>
    <lineage>
        <taxon>Eukaryota</taxon>
        <taxon>Fungi</taxon>
        <taxon>Dikarya</taxon>
        <taxon>Ascomycota</taxon>
        <taxon>Pezizomycotina</taxon>
        <taxon>Sordariomycetes</taxon>
        <taxon>Hypocreomycetidae</taxon>
        <taxon>Hypocreales</taxon>
        <taxon>Nectriaceae</taxon>
        <taxon>Neonectria</taxon>
    </lineage>
</organism>
<dbReference type="EMBL" id="LKCW01000058">
    <property type="protein sequence ID" value="KPM41798.1"/>
    <property type="molecule type" value="Genomic_DNA"/>
</dbReference>
<reference evidence="3 4" key="1">
    <citation type="submission" date="2015-09" db="EMBL/GenBank/DDBJ databases">
        <title>Draft genome of a European isolate of the apple canker pathogen Neonectria ditissima.</title>
        <authorList>
            <person name="Gomez-Cortecero A."/>
            <person name="Harrison R.J."/>
            <person name="Armitage A.D."/>
        </authorList>
    </citation>
    <scope>NUCLEOTIDE SEQUENCE [LARGE SCALE GENOMIC DNA]</scope>
    <source>
        <strain evidence="3 4">R09/05</strain>
    </source>
</reference>
<comment type="caution">
    <text evidence="3">The sequence shown here is derived from an EMBL/GenBank/DDBJ whole genome shotgun (WGS) entry which is preliminary data.</text>
</comment>
<name>A0A0P7B7I5_9HYPO</name>
<evidence type="ECO:0000256" key="2">
    <source>
        <dbReference type="SAM" id="Phobius"/>
    </source>
</evidence>
<keyword evidence="4" id="KW-1185">Reference proteome</keyword>